<sequence>MKENKEKTTSMIEPGISSLLTKVDSRYTLVVATAKRARQLTEGANKLTECESDKPVTIAINEIDEQKITYIRTKSGIK</sequence>
<dbReference type="GO" id="GO:0003899">
    <property type="term" value="F:DNA-directed RNA polymerase activity"/>
    <property type="evidence" value="ECO:0007669"/>
    <property type="project" value="UniProtKB-UniRule"/>
</dbReference>
<proteinExistence type="inferred from homology"/>
<evidence type="ECO:0000256" key="7">
    <source>
        <dbReference type="ARBA" id="ARBA00023163"/>
    </source>
</evidence>
<protein>
    <recommendedName>
        <fullName evidence="3 10">DNA-directed RNA polymerase subunit omega</fullName>
        <shortName evidence="10">RNAP omega subunit</shortName>
        <ecNumber evidence="2 10">2.7.7.6</ecNumber>
    </recommendedName>
    <alternativeName>
        <fullName evidence="10">RNA polymerase omega subunit</fullName>
    </alternativeName>
    <alternativeName>
        <fullName evidence="8 10">Transcriptase subunit omega</fullName>
    </alternativeName>
</protein>
<dbReference type="Gene3D" id="3.90.940.10">
    <property type="match status" value="1"/>
</dbReference>
<dbReference type="Pfam" id="PF01192">
    <property type="entry name" value="RNA_pol_Rpb6"/>
    <property type="match status" value="1"/>
</dbReference>
<evidence type="ECO:0000313" key="11">
    <source>
        <dbReference type="EMBL" id="RXE57883.1"/>
    </source>
</evidence>
<dbReference type="RefSeq" id="WP_083225073.1">
    <property type="nucleotide sequence ID" value="NZ_RLII01000031.1"/>
</dbReference>
<dbReference type="HAMAP" id="MF_00366">
    <property type="entry name" value="RNApol_bact_RpoZ"/>
    <property type="match status" value="1"/>
</dbReference>
<comment type="function">
    <text evidence="10">Promotes RNA polymerase assembly. Latches the N- and C-terminal regions of the beta' subunit thereby facilitating its interaction with the beta and alpha subunits.</text>
</comment>
<evidence type="ECO:0000256" key="5">
    <source>
        <dbReference type="ARBA" id="ARBA00022679"/>
    </source>
</evidence>
<dbReference type="GO" id="GO:0000428">
    <property type="term" value="C:DNA-directed RNA polymerase complex"/>
    <property type="evidence" value="ECO:0007669"/>
    <property type="project" value="UniProtKB-KW"/>
</dbReference>
<comment type="subunit">
    <text evidence="10">The RNAP catalytic core consists of 2 alpha, 1 beta, 1 beta' and 1 omega subunit. When a sigma factor is associated with the core the holoenzyme is formed, which can initiate transcription.</text>
</comment>
<evidence type="ECO:0000256" key="8">
    <source>
        <dbReference type="ARBA" id="ARBA00029924"/>
    </source>
</evidence>
<dbReference type="EC" id="2.7.7.6" evidence="2 10"/>
<evidence type="ECO:0000313" key="12">
    <source>
        <dbReference type="Proteomes" id="UP000289166"/>
    </source>
</evidence>
<evidence type="ECO:0000256" key="10">
    <source>
        <dbReference type="HAMAP-Rule" id="MF_00366"/>
    </source>
</evidence>
<dbReference type="SMART" id="SM01409">
    <property type="entry name" value="RNA_pol_Rpb6"/>
    <property type="match status" value="1"/>
</dbReference>
<dbReference type="GO" id="GO:0006351">
    <property type="term" value="P:DNA-templated transcription"/>
    <property type="evidence" value="ECO:0007669"/>
    <property type="project" value="UniProtKB-UniRule"/>
</dbReference>
<evidence type="ECO:0000256" key="9">
    <source>
        <dbReference type="ARBA" id="ARBA00048552"/>
    </source>
</evidence>
<dbReference type="NCBIfam" id="TIGR00690">
    <property type="entry name" value="rpoZ"/>
    <property type="match status" value="1"/>
</dbReference>
<dbReference type="InterPro" id="IPR036161">
    <property type="entry name" value="RPB6/omega-like_sf"/>
</dbReference>
<dbReference type="SUPFAM" id="SSF63562">
    <property type="entry name" value="RPB6/omega subunit-like"/>
    <property type="match status" value="1"/>
</dbReference>
<keyword evidence="7 10" id="KW-0804">Transcription</keyword>
<comment type="catalytic activity">
    <reaction evidence="9 10">
        <text>RNA(n) + a ribonucleoside 5'-triphosphate = RNA(n+1) + diphosphate</text>
        <dbReference type="Rhea" id="RHEA:21248"/>
        <dbReference type="Rhea" id="RHEA-COMP:14527"/>
        <dbReference type="Rhea" id="RHEA-COMP:17342"/>
        <dbReference type="ChEBI" id="CHEBI:33019"/>
        <dbReference type="ChEBI" id="CHEBI:61557"/>
        <dbReference type="ChEBI" id="CHEBI:140395"/>
        <dbReference type="EC" id="2.7.7.6"/>
    </reaction>
</comment>
<dbReference type="OrthoDB" id="9815459at2"/>
<keyword evidence="12" id="KW-1185">Reference proteome</keyword>
<dbReference type="AlphaFoldDB" id="A0A4Q0I188"/>
<dbReference type="GO" id="GO:0003677">
    <property type="term" value="F:DNA binding"/>
    <property type="evidence" value="ECO:0007669"/>
    <property type="project" value="UniProtKB-UniRule"/>
</dbReference>
<keyword evidence="4 10" id="KW-0240">DNA-directed RNA polymerase</keyword>
<reference evidence="12" key="1">
    <citation type="submission" date="2018-11" db="EMBL/GenBank/DDBJ databases">
        <title>Genome sequencing of a novel mesophilic and cellulolytic organism within the genus Hungateiclostridium.</title>
        <authorList>
            <person name="Rettenmaier R."/>
            <person name="Liebl W."/>
            <person name="Zverlov V."/>
        </authorList>
    </citation>
    <scope>NUCLEOTIDE SEQUENCE [LARGE SCALE GENOMIC DNA]</scope>
    <source>
        <strain evidence="12">N2K1</strain>
    </source>
</reference>
<dbReference type="EMBL" id="RLII01000031">
    <property type="protein sequence ID" value="RXE57883.1"/>
    <property type="molecule type" value="Genomic_DNA"/>
</dbReference>
<evidence type="ECO:0000256" key="1">
    <source>
        <dbReference type="ARBA" id="ARBA00006711"/>
    </source>
</evidence>
<name>A0A4Q0I188_9FIRM</name>
<organism evidence="11 12">
    <name type="scientific">Acetivibrio mesophilus</name>
    <dbReference type="NCBI Taxonomy" id="2487273"/>
    <lineage>
        <taxon>Bacteria</taxon>
        <taxon>Bacillati</taxon>
        <taxon>Bacillota</taxon>
        <taxon>Clostridia</taxon>
        <taxon>Eubacteriales</taxon>
        <taxon>Oscillospiraceae</taxon>
        <taxon>Acetivibrio</taxon>
    </lineage>
</organism>
<dbReference type="PANTHER" id="PTHR34476:SF1">
    <property type="entry name" value="DNA-DIRECTED RNA POLYMERASE SUBUNIT OMEGA"/>
    <property type="match status" value="1"/>
</dbReference>
<evidence type="ECO:0000256" key="3">
    <source>
        <dbReference type="ARBA" id="ARBA00013725"/>
    </source>
</evidence>
<dbReference type="InterPro" id="IPR003716">
    <property type="entry name" value="DNA-dir_RNA_pol_omega"/>
</dbReference>
<comment type="caution">
    <text evidence="11">The sequence shown here is derived from an EMBL/GenBank/DDBJ whole genome shotgun (WGS) entry which is preliminary data.</text>
</comment>
<dbReference type="InterPro" id="IPR006110">
    <property type="entry name" value="Pol_omega/Rpo6/RPB6"/>
</dbReference>
<evidence type="ECO:0000256" key="2">
    <source>
        <dbReference type="ARBA" id="ARBA00012418"/>
    </source>
</evidence>
<evidence type="ECO:0000256" key="4">
    <source>
        <dbReference type="ARBA" id="ARBA00022478"/>
    </source>
</evidence>
<dbReference type="Proteomes" id="UP000289166">
    <property type="component" value="Unassembled WGS sequence"/>
</dbReference>
<comment type="similarity">
    <text evidence="1 10">Belongs to the RNA polymerase subunit omega family.</text>
</comment>
<dbReference type="PANTHER" id="PTHR34476">
    <property type="entry name" value="DNA-DIRECTED RNA POLYMERASE SUBUNIT OMEGA"/>
    <property type="match status" value="1"/>
</dbReference>
<evidence type="ECO:0000256" key="6">
    <source>
        <dbReference type="ARBA" id="ARBA00022695"/>
    </source>
</evidence>
<gene>
    <name evidence="10" type="primary">rpoZ</name>
    <name evidence="11" type="ORF">EFD62_15290</name>
</gene>
<accession>A0A4Q0I188</accession>
<keyword evidence="6 10" id="KW-0548">Nucleotidyltransferase</keyword>
<keyword evidence="5 10" id="KW-0808">Transferase</keyword>